<keyword evidence="3" id="KW-0274">FAD</keyword>
<dbReference type="PANTHER" id="PTHR43400:SF7">
    <property type="entry name" value="FAD-DEPENDENT OXIDOREDUCTASE 2 FAD BINDING DOMAIN-CONTAINING PROTEIN"/>
    <property type="match status" value="1"/>
</dbReference>
<dbReference type="InterPro" id="IPR027477">
    <property type="entry name" value="Succ_DH/fumarate_Rdtase_cat_sf"/>
</dbReference>
<dbReference type="InterPro" id="IPR050315">
    <property type="entry name" value="FAD-oxidoreductase_2"/>
</dbReference>
<accession>S8FA24</accession>
<evidence type="ECO:0000256" key="1">
    <source>
        <dbReference type="ARBA" id="ARBA00001974"/>
    </source>
</evidence>
<proteinExistence type="predicted"/>
<evidence type="ECO:0000313" key="7">
    <source>
        <dbReference type="Proteomes" id="UP000015241"/>
    </source>
</evidence>
<gene>
    <name evidence="6" type="ORF">FOMPIDRAFT_58838</name>
</gene>
<keyword evidence="7" id="KW-1185">Reference proteome</keyword>
<evidence type="ECO:0000313" key="6">
    <source>
        <dbReference type="EMBL" id="EPS98465.1"/>
    </source>
</evidence>
<dbReference type="InterPro" id="IPR003953">
    <property type="entry name" value="FAD-dep_OxRdtase_2_FAD-bd"/>
</dbReference>
<reference evidence="6 7" key="1">
    <citation type="journal article" date="2012" name="Science">
        <title>The Paleozoic origin of enzymatic lignin decomposition reconstructed from 31 fungal genomes.</title>
        <authorList>
            <person name="Floudas D."/>
            <person name="Binder M."/>
            <person name="Riley R."/>
            <person name="Barry K."/>
            <person name="Blanchette R.A."/>
            <person name="Henrissat B."/>
            <person name="Martinez A.T."/>
            <person name="Otillar R."/>
            <person name="Spatafora J.W."/>
            <person name="Yadav J.S."/>
            <person name="Aerts A."/>
            <person name="Benoit I."/>
            <person name="Boyd A."/>
            <person name="Carlson A."/>
            <person name="Copeland A."/>
            <person name="Coutinho P.M."/>
            <person name="de Vries R.P."/>
            <person name="Ferreira P."/>
            <person name="Findley K."/>
            <person name="Foster B."/>
            <person name="Gaskell J."/>
            <person name="Glotzer D."/>
            <person name="Gorecki P."/>
            <person name="Heitman J."/>
            <person name="Hesse C."/>
            <person name="Hori C."/>
            <person name="Igarashi K."/>
            <person name="Jurgens J.A."/>
            <person name="Kallen N."/>
            <person name="Kersten P."/>
            <person name="Kohler A."/>
            <person name="Kuees U."/>
            <person name="Kumar T.K.A."/>
            <person name="Kuo A."/>
            <person name="LaButti K."/>
            <person name="Larrondo L.F."/>
            <person name="Lindquist E."/>
            <person name="Ling A."/>
            <person name="Lombard V."/>
            <person name="Lucas S."/>
            <person name="Lundell T."/>
            <person name="Martin R."/>
            <person name="McLaughlin D.J."/>
            <person name="Morgenstern I."/>
            <person name="Morin E."/>
            <person name="Murat C."/>
            <person name="Nagy L.G."/>
            <person name="Nolan M."/>
            <person name="Ohm R.A."/>
            <person name="Patyshakuliyeva A."/>
            <person name="Rokas A."/>
            <person name="Ruiz-Duenas F.J."/>
            <person name="Sabat G."/>
            <person name="Salamov A."/>
            <person name="Samejima M."/>
            <person name="Schmutz J."/>
            <person name="Slot J.C."/>
            <person name="St John F."/>
            <person name="Stenlid J."/>
            <person name="Sun H."/>
            <person name="Sun S."/>
            <person name="Syed K."/>
            <person name="Tsang A."/>
            <person name="Wiebenga A."/>
            <person name="Young D."/>
            <person name="Pisabarro A."/>
            <person name="Eastwood D.C."/>
            <person name="Martin F."/>
            <person name="Cullen D."/>
            <person name="Grigoriev I.V."/>
            <person name="Hibbett D.S."/>
        </authorList>
    </citation>
    <scope>NUCLEOTIDE SEQUENCE</scope>
    <source>
        <strain evidence="7">FP-58527</strain>
    </source>
</reference>
<evidence type="ECO:0000259" key="5">
    <source>
        <dbReference type="Pfam" id="PF00890"/>
    </source>
</evidence>
<dbReference type="HOGENOM" id="CLU_011398_4_6_1"/>
<dbReference type="EMBL" id="KE504165">
    <property type="protein sequence ID" value="EPS98465.1"/>
    <property type="molecule type" value="Genomic_DNA"/>
</dbReference>
<evidence type="ECO:0000256" key="4">
    <source>
        <dbReference type="ARBA" id="ARBA00023002"/>
    </source>
</evidence>
<dbReference type="AlphaFoldDB" id="S8FA24"/>
<keyword evidence="4" id="KW-0560">Oxidoreductase</keyword>
<dbReference type="STRING" id="743788.S8FA24"/>
<comment type="cofactor">
    <cofactor evidence="1">
        <name>FAD</name>
        <dbReference type="ChEBI" id="CHEBI:57692"/>
    </cofactor>
</comment>
<sequence>MSTHVFDCIVVGSGHAGSCAALSAIDAGCKRVLIVEKGPEEWVGGNGYFTAGAHRTVHGGVQDLLSVVTGTAPEVAATIDMDPYTAEDFTNDLVRLTDGRSNPALVKAVVDGSRSAVTWLAERVGVPFTFAFNRQAYLVNGRQKFWGGLVLSVADGGKGLIAAHRHALKDAGGETWFDSPAVELIAEGGKVAGLVIERAGERIALSAPAVILACGGFESSVALREKHMSQDWKHAKVRGTPYNTGDAFTLTCPVNAALTGDFSATGCHSTCWDANAREDCGDRVLSNQYTKSGYPLGIMVNARGERFVDEGEDFRNYTYAKFGRAILHQPGGYAFQVWDSQATGWLRAEEYGDGVVEKIWAQSVEELAESLGAKGLSDKAAFVLTVGAYNAAVRAAQAESASKTWDPAVKDGLSTVSSQLKLNIDPPKSNWALPLEKPPFLAVKVACGITFTFGGLAIDPETAGVLDDKGDRIHGLFATGEVVGGLFYGNYPGGSGLTAGAVFGRKAGAEAVRLASPRTESV</sequence>
<dbReference type="GO" id="GO:0016491">
    <property type="term" value="F:oxidoreductase activity"/>
    <property type="evidence" value="ECO:0007669"/>
    <property type="project" value="UniProtKB-KW"/>
</dbReference>
<evidence type="ECO:0000256" key="3">
    <source>
        <dbReference type="ARBA" id="ARBA00022827"/>
    </source>
</evidence>
<dbReference type="Proteomes" id="UP000015241">
    <property type="component" value="Unassembled WGS sequence"/>
</dbReference>
<keyword evidence="2" id="KW-0285">Flavoprotein</keyword>
<evidence type="ECO:0000256" key="2">
    <source>
        <dbReference type="ARBA" id="ARBA00022630"/>
    </source>
</evidence>
<dbReference type="Pfam" id="PF00890">
    <property type="entry name" value="FAD_binding_2"/>
    <property type="match status" value="1"/>
</dbReference>
<dbReference type="eggNOG" id="KOG2404">
    <property type="taxonomic scope" value="Eukaryota"/>
</dbReference>
<dbReference type="Gene3D" id="3.90.700.10">
    <property type="entry name" value="Succinate dehydrogenase/fumarate reductase flavoprotein, catalytic domain"/>
    <property type="match status" value="1"/>
</dbReference>
<dbReference type="OrthoDB" id="7777654at2759"/>
<protein>
    <submittedName>
        <fullName evidence="6">FAD/NAD-binding domain-containing protein</fullName>
    </submittedName>
</protein>
<dbReference type="Gene3D" id="3.50.50.60">
    <property type="entry name" value="FAD/NAD(P)-binding domain"/>
    <property type="match status" value="1"/>
</dbReference>
<dbReference type="InterPro" id="IPR036188">
    <property type="entry name" value="FAD/NAD-bd_sf"/>
</dbReference>
<feature type="domain" description="FAD-dependent oxidoreductase 2 FAD-binding" evidence="5">
    <location>
        <begin position="7"/>
        <end position="495"/>
    </location>
</feature>
<name>S8FA24_FOMSC</name>
<dbReference type="SUPFAM" id="SSF56425">
    <property type="entry name" value="Succinate dehydrogenase/fumarate reductase flavoprotein, catalytic domain"/>
    <property type="match status" value="1"/>
</dbReference>
<dbReference type="InParanoid" id="S8FA24"/>
<dbReference type="NCBIfam" id="NF006130">
    <property type="entry name" value="PRK08274.1"/>
    <property type="match status" value="1"/>
</dbReference>
<organism evidence="6 7">
    <name type="scientific">Fomitopsis schrenkii</name>
    <name type="common">Brown rot fungus</name>
    <dbReference type="NCBI Taxonomy" id="2126942"/>
    <lineage>
        <taxon>Eukaryota</taxon>
        <taxon>Fungi</taxon>
        <taxon>Dikarya</taxon>
        <taxon>Basidiomycota</taxon>
        <taxon>Agaricomycotina</taxon>
        <taxon>Agaricomycetes</taxon>
        <taxon>Polyporales</taxon>
        <taxon>Fomitopsis</taxon>
    </lineage>
</organism>
<dbReference type="PANTHER" id="PTHR43400">
    <property type="entry name" value="FUMARATE REDUCTASE"/>
    <property type="match status" value="1"/>
</dbReference>
<dbReference type="SUPFAM" id="SSF51905">
    <property type="entry name" value="FAD/NAD(P)-binding domain"/>
    <property type="match status" value="1"/>
</dbReference>